<evidence type="ECO:0000313" key="2">
    <source>
        <dbReference type="EMBL" id="QNS41541.1"/>
    </source>
</evidence>
<evidence type="ECO:0000256" key="1">
    <source>
        <dbReference type="SAM" id="Phobius"/>
    </source>
</evidence>
<protein>
    <submittedName>
        <fullName evidence="2">Uncharacterized protein</fullName>
    </submittedName>
</protein>
<accession>A0A7H1DX33</accession>
<dbReference type="EMBL" id="CP060203">
    <property type="protein sequence ID" value="QNS41541.1"/>
    <property type="molecule type" value="Genomic_DNA"/>
</dbReference>
<proteinExistence type="predicted"/>
<name>A0A7H1DX33_9FLAO</name>
<dbReference type="RefSeq" id="WP_188321326.1">
    <property type="nucleotide sequence ID" value="NZ_CP060203.1"/>
</dbReference>
<keyword evidence="3" id="KW-1185">Reference proteome</keyword>
<gene>
    <name evidence="2" type="ORF">H0S70_00685</name>
</gene>
<evidence type="ECO:0000313" key="3">
    <source>
        <dbReference type="Proteomes" id="UP000516438"/>
    </source>
</evidence>
<keyword evidence="1" id="KW-0812">Transmembrane</keyword>
<feature type="transmembrane region" description="Helical" evidence="1">
    <location>
        <begin position="92"/>
        <end position="113"/>
    </location>
</feature>
<keyword evidence="1" id="KW-0472">Membrane</keyword>
<dbReference type="KEGG" id="cmaq:H0S70_00685"/>
<keyword evidence="1" id="KW-1133">Transmembrane helix</keyword>
<sequence>MNGKIKLKLNQKYSFFNNRYEVFVDDDYIGHVDYKNPKIDFVTNFGNHKILVKAKDFEKEHHFVLDSKKIVLPIEINENIFWSKSNENLPKVLQGVLLGFLIVYVLVITFLMTSERIEFNYALLIPFFILLFLKSFGEKNEKFELNFK</sequence>
<dbReference type="AlphaFoldDB" id="A0A7H1DX33"/>
<dbReference type="Proteomes" id="UP000516438">
    <property type="component" value="Chromosome"/>
</dbReference>
<feature type="transmembrane region" description="Helical" evidence="1">
    <location>
        <begin position="119"/>
        <end position="137"/>
    </location>
</feature>
<reference evidence="2 3" key="1">
    <citation type="submission" date="2020-07" db="EMBL/GenBank/DDBJ databases">
        <title>Complete genome and description of Chryseobacterium manosquense strain Marseille-Q2069 sp. nov.</title>
        <authorList>
            <person name="Boxberger M."/>
        </authorList>
    </citation>
    <scope>NUCLEOTIDE SEQUENCE [LARGE SCALE GENOMIC DNA]</scope>
    <source>
        <strain evidence="2 3">Marseille-Q2069</strain>
    </source>
</reference>
<organism evidence="2 3">
    <name type="scientific">Chryseobacterium manosquense</name>
    <dbReference type="NCBI Taxonomy" id="2754694"/>
    <lineage>
        <taxon>Bacteria</taxon>
        <taxon>Pseudomonadati</taxon>
        <taxon>Bacteroidota</taxon>
        <taxon>Flavobacteriia</taxon>
        <taxon>Flavobacteriales</taxon>
        <taxon>Weeksellaceae</taxon>
        <taxon>Chryseobacterium group</taxon>
        <taxon>Chryseobacterium</taxon>
    </lineage>
</organism>